<dbReference type="CDD" id="cd00051">
    <property type="entry name" value="EFh"/>
    <property type="match status" value="1"/>
</dbReference>
<feature type="region of interest" description="Disordered" evidence="5">
    <location>
        <begin position="441"/>
        <end position="467"/>
    </location>
</feature>
<dbReference type="Proteomes" id="UP000693946">
    <property type="component" value="Linkage Group LG9"/>
</dbReference>
<protein>
    <submittedName>
        <fullName evidence="7">EF-hand domain-containing family member B</fullName>
    </submittedName>
</protein>
<organism evidence="8 9">
    <name type="scientific">Solea senegalensis</name>
    <name type="common">Senegalese sole</name>
    <dbReference type="NCBI Taxonomy" id="28829"/>
    <lineage>
        <taxon>Eukaryota</taxon>
        <taxon>Metazoa</taxon>
        <taxon>Chordata</taxon>
        <taxon>Craniata</taxon>
        <taxon>Vertebrata</taxon>
        <taxon>Euteleostomi</taxon>
        <taxon>Actinopterygii</taxon>
        <taxon>Neopterygii</taxon>
        <taxon>Teleostei</taxon>
        <taxon>Neoteleostei</taxon>
        <taxon>Acanthomorphata</taxon>
        <taxon>Carangaria</taxon>
        <taxon>Pleuronectiformes</taxon>
        <taxon>Pleuronectoidei</taxon>
        <taxon>Soleidae</taxon>
        <taxon>Solea</taxon>
    </lineage>
</organism>
<dbReference type="AlphaFoldDB" id="A0AAV6PRD6"/>
<dbReference type="EMBL" id="JAGKHQ010000021">
    <property type="protein sequence ID" value="KAG7475279.1"/>
    <property type="molecule type" value="Genomic_DNA"/>
</dbReference>
<gene>
    <name evidence="8" type="ORF">JOB18_028440</name>
</gene>
<dbReference type="EMBL" id="JAGKHQ010000021">
    <property type="protein sequence ID" value="KAG7475278.1"/>
    <property type="molecule type" value="Genomic_DNA"/>
</dbReference>
<evidence type="ECO:0000256" key="2">
    <source>
        <dbReference type="ARBA" id="ARBA00022490"/>
    </source>
</evidence>
<feature type="domain" description="EF-hand" evidence="6">
    <location>
        <begin position="273"/>
        <end position="308"/>
    </location>
</feature>
<name>A0AAV6PRD6_SOLSE</name>
<evidence type="ECO:0000313" key="8">
    <source>
        <dbReference type="EMBL" id="KAG7475279.1"/>
    </source>
</evidence>
<evidence type="ECO:0000256" key="3">
    <source>
        <dbReference type="ARBA" id="ARBA00022737"/>
    </source>
</evidence>
<evidence type="ECO:0000313" key="7">
    <source>
        <dbReference type="EMBL" id="KAG7475278.1"/>
    </source>
</evidence>
<evidence type="ECO:0000259" key="6">
    <source>
        <dbReference type="PROSITE" id="PS50222"/>
    </source>
</evidence>
<dbReference type="InterPro" id="IPR040193">
    <property type="entry name" value="EFHC1/EFHC2/EFHB"/>
</dbReference>
<dbReference type="Pfam" id="PF25325">
    <property type="entry name" value="EF-hand_EFHB_C"/>
    <property type="match status" value="1"/>
</dbReference>
<evidence type="ECO:0000313" key="9">
    <source>
        <dbReference type="Proteomes" id="UP000693946"/>
    </source>
</evidence>
<dbReference type="PANTHER" id="PTHR12086">
    <property type="entry name" value="EF-HAND DOMAIN C-TERMINAL CONTAINING PROTEIN"/>
    <property type="match status" value="1"/>
</dbReference>
<evidence type="ECO:0000256" key="4">
    <source>
        <dbReference type="ARBA" id="ARBA00023212"/>
    </source>
</evidence>
<dbReference type="PROSITE" id="PS50222">
    <property type="entry name" value="EF_HAND_2"/>
    <property type="match status" value="2"/>
</dbReference>
<accession>A0AAV6PRD6</accession>
<keyword evidence="3" id="KW-0677">Repeat</keyword>
<dbReference type="InterPro" id="IPR057428">
    <property type="entry name" value="EFHB_EF-hand_C"/>
</dbReference>
<evidence type="ECO:0000256" key="5">
    <source>
        <dbReference type="SAM" id="MobiDB-lite"/>
    </source>
</evidence>
<comment type="caution">
    <text evidence="8">The sequence shown here is derived from an EMBL/GenBank/DDBJ whole genome shotgun (WGS) entry which is preliminary data.</text>
</comment>
<dbReference type="InterPro" id="IPR002048">
    <property type="entry name" value="EF_hand_dom"/>
</dbReference>
<dbReference type="GO" id="GO:0005509">
    <property type="term" value="F:calcium ion binding"/>
    <property type="evidence" value="ECO:0007669"/>
    <property type="project" value="InterPro"/>
</dbReference>
<keyword evidence="4" id="KW-0206">Cytoskeleton</keyword>
<dbReference type="Pfam" id="PF13499">
    <property type="entry name" value="EF-hand_7"/>
    <property type="match status" value="1"/>
</dbReference>
<feature type="domain" description="EF-hand" evidence="6">
    <location>
        <begin position="309"/>
        <end position="344"/>
    </location>
</feature>
<proteinExistence type="predicted"/>
<dbReference type="PROSITE" id="PS00018">
    <property type="entry name" value="EF_HAND_1"/>
    <property type="match status" value="1"/>
</dbReference>
<dbReference type="GO" id="GO:0005856">
    <property type="term" value="C:cytoskeleton"/>
    <property type="evidence" value="ECO:0007669"/>
    <property type="project" value="UniProtKB-SubCell"/>
</dbReference>
<reference evidence="8 9" key="1">
    <citation type="journal article" date="2021" name="Sci. Rep.">
        <title>Chromosome anchoring in Senegalese sole (Solea senegalensis) reveals sex-associated markers and genome rearrangements in flatfish.</title>
        <authorList>
            <person name="Guerrero-Cozar I."/>
            <person name="Gomez-Garrido J."/>
            <person name="Berbel C."/>
            <person name="Martinez-Blanch J.F."/>
            <person name="Alioto T."/>
            <person name="Claros M.G."/>
            <person name="Gagnaire P.A."/>
            <person name="Manchado M."/>
        </authorList>
    </citation>
    <scope>NUCLEOTIDE SEQUENCE [LARGE SCALE GENOMIC DNA]</scope>
    <source>
        <strain evidence="8">Sse05_10M</strain>
    </source>
</reference>
<reference evidence="8" key="2">
    <citation type="submission" date="2021-03" db="EMBL/GenBank/DDBJ databases">
        <authorList>
            <person name="Guerrero-Cozar I."/>
            <person name="Gomez-Garrido J."/>
            <person name="Berbel C."/>
            <person name="Martinez-Blanch J.F."/>
            <person name="Alioto T."/>
            <person name="Claros M.G."/>
            <person name="Gagnaire P.A."/>
            <person name="Manchado M."/>
        </authorList>
    </citation>
    <scope>NUCLEOTIDE SEQUENCE</scope>
    <source>
        <strain evidence="8">Sse05_10M</strain>
        <tissue evidence="8">Blood</tissue>
    </source>
</reference>
<feature type="compositionally biased region" description="Polar residues" evidence="5">
    <location>
        <begin position="451"/>
        <end position="464"/>
    </location>
</feature>
<dbReference type="InterPro" id="IPR018247">
    <property type="entry name" value="EF_Hand_1_Ca_BS"/>
</dbReference>
<dbReference type="PANTHER" id="PTHR12086:SF12">
    <property type="entry name" value="EF-HAND DOMAIN-CONTAINING FAMILY MEMBER B"/>
    <property type="match status" value="1"/>
</dbReference>
<keyword evidence="2" id="KW-0963">Cytoplasm</keyword>
<evidence type="ECO:0000256" key="1">
    <source>
        <dbReference type="ARBA" id="ARBA00004245"/>
    </source>
</evidence>
<keyword evidence="9" id="KW-1185">Reference proteome</keyword>
<sequence>MQTGKRKPVREGVETCLRWKEARSATPPLIKKYRNRPEPGAIKIHPGKADDPDVASTLVHGINTKTNLSAKSLVNPPKKTVFQKKLQEIHEAVYHSTRCAPLGRSGNRTYDGDTTIHGVKTRKDYDVREILYPPKTVEDLEKEALDGHKLYVFTHNSFFVGEKIDRKYDTSHFIKDSTFGIFTPHCKDGSSIRKTLNWLEDTEEIDSETDAMSKLYALNLSPDHKFGKVLPWDAFGVGEIIHNTEPWEFVRGPDQQRSMVSGLQNHLKRLNFHNFPSLVEAFKYYDKKGMGMIDREDLGSTCNQFQLQVSEQVLDDLMDYCDMDKDGKISFLEFANFLNWKDMTPIKPEEEQIITNEIQISSSDPADIGTESQELPAPQALVKPEDLQPKEPGSCLKTVRTLRQKKTDPDQFVTSSSNFVTLPNCQLAGIRSYGTPTVRTDIPAPRLRSLGDTTNYGDSSTAGNLVNPPPRTLRGVLEEYYFYPRSKHEITEIFRNVGVNISEETFEEVWQLASMKHPDGEVCVEAFQNILKEMKIL</sequence>
<comment type="subcellular location">
    <subcellularLocation>
        <location evidence="1">Cytoplasm</location>
        <location evidence="1">Cytoskeleton</location>
    </subcellularLocation>
</comment>